<dbReference type="AlphaFoldDB" id="A0A5K1UP05"/>
<dbReference type="PROSITE" id="PS50800">
    <property type="entry name" value="SAP"/>
    <property type="match status" value="1"/>
</dbReference>
<dbReference type="EMBL" id="BDEQ01000001">
    <property type="protein sequence ID" value="GAT98676.1"/>
    <property type="molecule type" value="Genomic_DNA"/>
</dbReference>
<dbReference type="OMA" id="WHREYCL"/>
<dbReference type="PROSITE" id="PS00518">
    <property type="entry name" value="ZF_RING_1"/>
    <property type="match status" value="1"/>
</dbReference>
<dbReference type="Proteomes" id="UP000078387">
    <property type="component" value="Unassembled WGS sequence"/>
</dbReference>
<evidence type="ECO:0000259" key="5">
    <source>
        <dbReference type="PROSITE" id="PS50089"/>
    </source>
</evidence>
<comment type="caution">
    <text evidence="8">The sequence shown here is derived from an EMBL/GenBank/DDBJ whole genome shotgun (WGS) entry which is preliminary data.</text>
</comment>
<proteinExistence type="predicted"/>
<dbReference type="InterPro" id="IPR003034">
    <property type="entry name" value="SAP_dom"/>
</dbReference>
<dbReference type="EMBL" id="BDEQ01000001">
    <property type="protein sequence ID" value="GAT96427.1"/>
    <property type="molecule type" value="Genomic_DNA"/>
</dbReference>
<dbReference type="InterPro" id="IPR013083">
    <property type="entry name" value="Znf_RING/FYVE/PHD"/>
</dbReference>
<dbReference type="GO" id="GO:0005634">
    <property type="term" value="C:nucleus"/>
    <property type="evidence" value="ECO:0007669"/>
    <property type="project" value="TreeGrafter"/>
</dbReference>
<evidence type="ECO:0000256" key="3">
    <source>
        <dbReference type="ARBA" id="ARBA00022833"/>
    </source>
</evidence>
<protein>
    <submittedName>
        <fullName evidence="8">Zinc finger domain containing protein</fullName>
    </submittedName>
</protein>
<dbReference type="GO" id="GO:0003697">
    <property type="term" value="F:single-stranded DNA binding"/>
    <property type="evidence" value="ECO:0007669"/>
    <property type="project" value="InterPro"/>
</dbReference>
<evidence type="ECO:0000313" key="8">
    <source>
        <dbReference type="EMBL" id="GAT98676.1"/>
    </source>
</evidence>
<dbReference type="InterPro" id="IPR017907">
    <property type="entry name" value="Znf_RING_CS"/>
</dbReference>
<dbReference type="GO" id="GO:0061630">
    <property type="term" value="F:ubiquitin protein ligase activity"/>
    <property type="evidence" value="ECO:0007669"/>
    <property type="project" value="InterPro"/>
</dbReference>
<evidence type="ECO:0000256" key="1">
    <source>
        <dbReference type="ARBA" id="ARBA00022723"/>
    </source>
</evidence>
<keyword evidence="2 4" id="KW-0863">Zinc-finger</keyword>
<dbReference type="PROSITE" id="PS50089">
    <property type="entry name" value="ZF_RING_2"/>
    <property type="match status" value="1"/>
</dbReference>
<dbReference type="SUPFAM" id="SSF57850">
    <property type="entry name" value="RING/U-box"/>
    <property type="match status" value="1"/>
</dbReference>
<dbReference type="GO" id="GO:0097505">
    <property type="term" value="C:Rad6-Rad18 complex"/>
    <property type="evidence" value="ECO:0007669"/>
    <property type="project" value="TreeGrafter"/>
</dbReference>
<keyword evidence="1" id="KW-0479">Metal-binding</keyword>
<dbReference type="Pfam" id="PF13639">
    <property type="entry name" value="zf-RING_2"/>
    <property type="match status" value="1"/>
</dbReference>
<sequence length="172" mass="20528">MHGAVDLPCHHTFCSECIRRWLSVKEICPICKRPTKQQEIKANIEVQERITKKRRGEEKTIERIGSRQYNFMKEKKIRAEIKEFGLEIKGTKADLIKYHKEYCLRVNSESDAIDPIPIEQIRAEINESYQHTKKEKQKAKKREVKNTERDKTLLKWMIKDILQRKKLSNIHN</sequence>
<reference evidence="8 9" key="1">
    <citation type="submission" date="2016-05" db="EMBL/GenBank/DDBJ databases">
        <title>First whole genome sequencing of Entamoeba histolytica HM1:IMSS-clone-6.</title>
        <authorList>
            <person name="Mukherjee Avik.K."/>
            <person name="Izumyama S."/>
            <person name="Nakada-Tsukui K."/>
            <person name="Nozaki T."/>
        </authorList>
    </citation>
    <scope>NUCLEOTIDE SEQUENCE [LARGE SCALE GENOMIC DNA]</scope>
    <source>
        <strain evidence="8 9">HM1:IMSS clone 6</strain>
    </source>
</reference>
<keyword evidence="3" id="KW-0862">Zinc</keyword>
<evidence type="ECO:0000313" key="7">
    <source>
        <dbReference type="EMBL" id="GAT96427.1"/>
    </source>
</evidence>
<evidence type="ECO:0000313" key="9">
    <source>
        <dbReference type="Proteomes" id="UP000078387"/>
    </source>
</evidence>
<organism evidence="8 9">
    <name type="scientific">Entamoeba histolytica</name>
    <dbReference type="NCBI Taxonomy" id="5759"/>
    <lineage>
        <taxon>Eukaryota</taxon>
        <taxon>Amoebozoa</taxon>
        <taxon>Evosea</taxon>
        <taxon>Archamoebae</taxon>
        <taxon>Mastigamoebida</taxon>
        <taxon>Entamoebidae</taxon>
        <taxon>Entamoeba</taxon>
    </lineage>
</organism>
<dbReference type="GO" id="GO:0008270">
    <property type="term" value="F:zinc ion binding"/>
    <property type="evidence" value="ECO:0007669"/>
    <property type="project" value="UniProtKB-KW"/>
</dbReference>
<dbReference type="PANTHER" id="PTHR14134">
    <property type="entry name" value="E3 UBIQUITIN-PROTEIN LIGASE RAD18"/>
    <property type="match status" value="1"/>
</dbReference>
<dbReference type="Gene3D" id="3.30.40.10">
    <property type="entry name" value="Zinc/RING finger domain, C3HC4 (zinc finger)"/>
    <property type="match status" value="1"/>
</dbReference>
<evidence type="ECO:0000256" key="4">
    <source>
        <dbReference type="PROSITE-ProRule" id="PRU00175"/>
    </source>
</evidence>
<dbReference type="GO" id="GO:0006513">
    <property type="term" value="P:protein monoubiquitination"/>
    <property type="evidence" value="ECO:0007669"/>
    <property type="project" value="InterPro"/>
</dbReference>
<dbReference type="GO" id="GO:0006301">
    <property type="term" value="P:DNA damage tolerance"/>
    <property type="evidence" value="ECO:0007669"/>
    <property type="project" value="InterPro"/>
</dbReference>
<name>A0A5K1UP05_ENTHI</name>
<dbReference type="PANTHER" id="PTHR14134:SF2">
    <property type="entry name" value="E3 UBIQUITIN-PROTEIN LIGASE RAD18"/>
    <property type="match status" value="1"/>
</dbReference>
<feature type="domain" description="RING-type" evidence="5">
    <location>
        <begin position="7"/>
        <end position="32"/>
    </location>
</feature>
<evidence type="ECO:0000259" key="6">
    <source>
        <dbReference type="PROSITE" id="PS50800"/>
    </source>
</evidence>
<dbReference type="InterPro" id="IPR039577">
    <property type="entry name" value="Rad18"/>
</dbReference>
<evidence type="ECO:0000256" key="2">
    <source>
        <dbReference type="ARBA" id="ARBA00022771"/>
    </source>
</evidence>
<dbReference type="InterPro" id="IPR001841">
    <property type="entry name" value="Znf_RING"/>
</dbReference>
<feature type="domain" description="SAP" evidence="6">
    <location>
        <begin position="69"/>
        <end position="103"/>
    </location>
</feature>
<dbReference type="VEuPathDB" id="AmoebaDB:EHI_029000"/>
<dbReference type="VEuPathDB" id="AmoebaDB:KM1_227820"/>
<accession>A0A5K1UP05</accession>
<gene>
    <name evidence="7" type="ORF">CL6EHI_029000</name>
    <name evidence="8" type="ORF">CL6EHI_067270</name>
</gene>